<dbReference type="STRING" id="392015.SAMN05421543_101405"/>
<feature type="transmembrane region" description="Helical" evidence="18">
    <location>
        <begin position="339"/>
        <end position="360"/>
    </location>
</feature>
<dbReference type="GO" id="GO:0009252">
    <property type="term" value="P:peptidoglycan biosynthetic process"/>
    <property type="evidence" value="ECO:0007669"/>
    <property type="project" value="UniProtKB-KW"/>
</dbReference>
<dbReference type="eggNOG" id="COG0772">
    <property type="taxonomic scope" value="Bacteria"/>
</dbReference>
<evidence type="ECO:0000256" key="7">
    <source>
        <dbReference type="ARBA" id="ARBA00022989"/>
    </source>
</evidence>
<keyword evidence="8 18" id="KW-0472">Membrane</keyword>
<keyword evidence="6" id="KW-0573">Peptidoglycan synthesis</keyword>
<gene>
    <name evidence="19" type="ORF">SAMN05421543_101405</name>
</gene>
<dbReference type="EMBL" id="FPBV01000001">
    <property type="protein sequence ID" value="SFU38637.1"/>
    <property type="molecule type" value="Genomic_DNA"/>
</dbReference>
<keyword evidence="19" id="KW-0131">Cell cycle</keyword>
<keyword evidence="3" id="KW-0808">Transferase</keyword>
<feature type="compositionally biased region" description="Basic and acidic residues" evidence="17">
    <location>
        <begin position="430"/>
        <end position="443"/>
    </location>
</feature>
<evidence type="ECO:0000256" key="8">
    <source>
        <dbReference type="ARBA" id="ARBA00023136"/>
    </source>
</evidence>
<sequence>MQVKPHSMDYPLFFTVLILVAVGVLTVFSASSAKALHDHLPASYYAVRQLVAAILGVVFLAGVAHIPYTFWYRRAPLLVLAGYLLLCLVFVPHIGMNEGGGWRWIGRGGLHMQPSELAVIFNVIYLAFFFTKKAVFAHDFKKGYLPALIVTGLTFALILLEPDMGTAMTLAFSSIVVLFASGVALRPLLGVVGGLGVAGVVLAFVESYRSARVAAWLHPFQYADSIGLQLVQGLTALSAGGWFGRGYDMSMEKLGYLPAPYTDFVFPVFVEEWGLVGAIALLCAFCFVIWRGFMTARFAKDRFGALLAAGITGMLAIKTFVNLGAVTGLLPVTGIPLPFISYGGTSLVMNLFAVGLLLSVSRYTLEEEPEVDPLADVIPVEEAQARRTARRPADTGASAREHAGTPQHRRPAEVHPLASARRSKAGAPSHADDSPVWRSRRESAAAQAAPSRPSARSPVPPERTWAARRKQDPPHPPAPRGGPGGRGKTKWRDRFRKER</sequence>
<keyword evidence="5" id="KW-0133">Cell shape</keyword>
<evidence type="ECO:0000256" key="3">
    <source>
        <dbReference type="ARBA" id="ARBA00022679"/>
    </source>
</evidence>
<comment type="catalytic activity">
    <reaction evidence="15">
        <text>[GlcNAc-(1-&gt;4)-Mur2Ac(oyl-L-Ala-gamma-D-Glu-L-Lys-D-Ala-D-Ala)](n)-di-trans,octa-cis-undecaprenyl diphosphate + beta-D-GlcNAc-(1-&gt;4)-Mur2Ac(oyl-L-Ala-gamma-D-Glu-L-Lys-D-Ala-D-Ala)-di-trans,octa-cis-undecaprenyl diphosphate = [GlcNAc-(1-&gt;4)-Mur2Ac(oyl-L-Ala-gamma-D-Glu-L-Lys-D-Ala-D-Ala)](n+1)-di-trans,octa-cis-undecaprenyl diphosphate + di-trans,octa-cis-undecaprenyl diphosphate + H(+)</text>
        <dbReference type="Rhea" id="RHEA:23708"/>
        <dbReference type="Rhea" id="RHEA-COMP:9602"/>
        <dbReference type="Rhea" id="RHEA-COMP:9603"/>
        <dbReference type="ChEBI" id="CHEBI:15378"/>
        <dbReference type="ChEBI" id="CHEBI:58405"/>
        <dbReference type="ChEBI" id="CHEBI:60033"/>
        <dbReference type="ChEBI" id="CHEBI:78435"/>
        <dbReference type="EC" id="2.4.99.28"/>
    </reaction>
</comment>
<evidence type="ECO:0000256" key="17">
    <source>
        <dbReference type="SAM" id="MobiDB-lite"/>
    </source>
</evidence>
<feature type="region of interest" description="Disordered" evidence="17">
    <location>
        <begin position="376"/>
        <end position="499"/>
    </location>
</feature>
<dbReference type="Proteomes" id="UP000183508">
    <property type="component" value="Unassembled WGS sequence"/>
</dbReference>
<dbReference type="Pfam" id="PF01098">
    <property type="entry name" value="FTSW_RODA_SPOVE"/>
    <property type="match status" value="1"/>
</dbReference>
<feature type="transmembrane region" description="Helical" evidence="18">
    <location>
        <begin position="305"/>
        <end position="327"/>
    </location>
</feature>
<feature type="transmembrane region" description="Helical" evidence="18">
    <location>
        <begin position="172"/>
        <end position="205"/>
    </location>
</feature>
<evidence type="ECO:0000256" key="14">
    <source>
        <dbReference type="ARBA" id="ARBA00044770"/>
    </source>
</evidence>
<dbReference type="GO" id="GO:0008360">
    <property type="term" value="P:regulation of cell shape"/>
    <property type="evidence" value="ECO:0007669"/>
    <property type="project" value="UniProtKB-KW"/>
</dbReference>
<proteinExistence type="inferred from homology"/>
<comment type="subcellular location">
    <subcellularLocation>
        <location evidence="1">Membrane</location>
        <topology evidence="1">Multi-pass membrane protein</topology>
    </subcellularLocation>
</comment>
<evidence type="ECO:0000256" key="10">
    <source>
        <dbReference type="ARBA" id="ARBA00033270"/>
    </source>
</evidence>
<evidence type="ECO:0000256" key="11">
    <source>
        <dbReference type="ARBA" id="ARBA00038053"/>
    </source>
</evidence>
<reference evidence="20" key="1">
    <citation type="submission" date="2016-10" db="EMBL/GenBank/DDBJ databases">
        <authorList>
            <person name="Varghese N."/>
        </authorList>
    </citation>
    <scope>NUCLEOTIDE SEQUENCE [LARGE SCALE GENOMIC DNA]</scope>
    <source>
        <strain evidence="20">DSM 17980</strain>
    </source>
</reference>
<evidence type="ECO:0000256" key="18">
    <source>
        <dbReference type="SAM" id="Phobius"/>
    </source>
</evidence>
<dbReference type="GO" id="GO:0032153">
    <property type="term" value="C:cell division site"/>
    <property type="evidence" value="ECO:0007669"/>
    <property type="project" value="TreeGrafter"/>
</dbReference>
<protein>
    <recommendedName>
        <fullName evidence="12">Probable peptidoglycan glycosyltransferase FtsW</fullName>
        <ecNumber evidence="14">2.4.99.28</ecNumber>
    </recommendedName>
    <alternativeName>
        <fullName evidence="13">Cell division protein FtsW</fullName>
    </alternativeName>
    <alternativeName>
        <fullName evidence="10">Cell wall polymerase</fullName>
    </alternativeName>
    <alternativeName>
        <fullName evidence="9">Peptidoglycan polymerase</fullName>
    </alternativeName>
</protein>
<keyword evidence="19" id="KW-0132">Cell division</keyword>
<dbReference type="PANTHER" id="PTHR30474">
    <property type="entry name" value="CELL CYCLE PROTEIN"/>
    <property type="match status" value="1"/>
</dbReference>
<dbReference type="GO" id="GO:0005886">
    <property type="term" value="C:plasma membrane"/>
    <property type="evidence" value="ECO:0007669"/>
    <property type="project" value="TreeGrafter"/>
</dbReference>
<dbReference type="PANTHER" id="PTHR30474:SF2">
    <property type="entry name" value="PEPTIDOGLYCAN GLYCOSYLTRANSFERASE FTSW-RELATED"/>
    <property type="match status" value="1"/>
</dbReference>
<feature type="compositionally biased region" description="Low complexity" evidence="17">
    <location>
        <begin position="444"/>
        <end position="457"/>
    </location>
</feature>
<comment type="function">
    <text evidence="16">Peptidoglycan polymerase that is essential for cell division.</text>
</comment>
<feature type="transmembrane region" description="Helical" evidence="18">
    <location>
        <begin position="273"/>
        <end position="293"/>
    </location>
</feature>
<evidence type="ECO:0000256" key="1">
    <source>
        <dbReference type="ARBA" id="ARBA00004141"/>
    </source>
</evidence>
<dbReference type="PROSITE" id="PS00428">
    <property type="entry name" value="FTSW_RODA_SPOVE"/>
    <property type="match status" value="1"/>
</dbReference>
<feature type="compositionally biased region" description="Basic and acidic residues" evidence="17">
    <location>
        <begin position="490"/>
        <end position="499"/>
    </location>
</feature>
<feature type="transmembrane region" description="Helical" evidence="18">
    <location>
        <begin position="50"/>
        <end position="70"/>
    </location>
</feature>
<dbReference type="GO" id="GO:0051301">
    <property type="term" value="P:cell division"/>
    <property type="evidence" value="ECO:0007669"/>
    <property type="project" value="UniProtKB-KW"/>
</dbReference>
<feature type="transmembrane region" description="Helical" evidence="18">
    <location>
        <begin position="226"/>
        <end position="244"/>
    </location>
</feature>
<dbReference type="GO" id="GO:0015648">
    <property type="term" value="F:lipid-linked peptidoglycan transporter activity"/>
    <property type="evidence" value="ECO:0007669"/>
    <property type="project" value="TreeGrafter"/>
</dbReference>
<evidence type="ECO:0000256" key="15">
    <source>
        <dbReference type="ARBA" id="ARBA00049902"/>
    </source>
</evidence>
<keyword evidence="20" id="KW-1185">Reference proteome</keyword>
<dbReference type="InterPro" id="IPR018365">
    <property type="entry name" value="Cell_cycle_FtsW-rel_CS"/>
</dbReference>
<feature type="transmembrane region" description="Helical" evidence="18">
    <location>
        <begin position="115"/>
        <end position="131"/>
    </location>
</feature>
<evidence type="ECO:0000256" key="13">
    <source>
        <dbReference type="ARBA" id="ARBA00041418"/>
    </source>
</evidence>
<accession>A0A1I7FR02</accession>
<evidence type="ECO:0000256" key="4">
    <source>
        <dbReference type="ARBA" id="ARBA00022692"/>
    </source>
</evidence>
<dbReference type="AlphaFoldDB" id="A0A1I7FR02"/>
<name>A0A1I7FR02_9BACL</name>
<keyword evidence="2" id="KW-0328">Glycosyltransferase</keyword>
<dbReference type="EC" id="2.4.99.28" evidence="14"/>
<keyword evidence="7 18" id="KW-1133">Transmembrane helix</keyword>
<dbReference type="GO" id="GO:0008955">
    <property type="term" value="F:peptidoglycan glycosyltransferase activity"/>
    <property type="evidence" value="ECO:0007669"/>
    <property type="project" value="UniProtKB-EC"/>
</dbReference>
<dbReference type="InterPro" id="IPR001182">
    <property type="entry name" value="FtsW/RodA"/>
</dbReference>
<evidence type="ECO:0000256" key="16">
    <source>
        <dbReference type="ARBA" id="ARBA00049966"/>
    </source>
</evidence>
<evidence type="ECO:0000256" key="5">
    <source>
        <dbReference type="ARBA" id="ARBA00022960"/>
    </source>
</evidence>
<feature type="transmembrane region" description="Helical" evidence="18">
    <location>
        <begin position="143"/>
        <end position="160"/>
    </location>
</feature>
<evidence type="ECO:0000313" key="20">
    <source>
        <dbReference type="Proteomes" id="UP000183508"/>
    </source>
</evidence>
<feature type="transmembrane region" description="Helical" evidence="18">
    <location>
        <begin position="12"/>
        <end position="30"/>
    </location>
</feature>
<evidence type="ECO:0000256" key="6">
    <source>
        <dbReference type="ARBA" id="ARBA00022984"/>
    </source>
</evidence>
<evidence type="ECO:0000256" key="12">
    <source>
        <dbReference type="ARBA" id="ARBA00041185"/>
    </source>
</evidence>
<organism evidence="19 20">
    <name type="scientific">Alicyclobacillus macrosporangiidus</name>
    <dbReference type="NCBI Taxonomy" id="392015"/>
    <lineage>
        <taxon>Bacteria</taxon>
        <taxon>Bacillati</taxon>
        <taxon>Bacillota</taxon>
        <taxon>Bacilli</taxon>
        <taxon>Bacillales</taxon>
        <taxon>Alicyclobacillaceae</taxon>
        <taxon>Alicyclobacillus</taxon>
    </lineage>
</organism>
<evidence type="ECO:0000256" key="2">
    <source>
        <dbReference type="ARBA" id="ARBA00022676"/>
    </source>
</evidence>
<keyword evidence="4 18" id="KW-0812">Transmembrane</keyword>
<feature type="transmembrane region" description="Helical" evidence="18">
    <location>
        <begin position="77"/>
        <end position="95"/>
    </location>
</feature>
<dbReference type="RefSeq" id="WP_074949006.1">
    <property type="nucleotide sequence ID" value="NZ_FPBV01000001.1"/>
</dbReference>
<evidence type="ECO:0000256" key="9">
    <source>
        <dbReference type="ARBA" id="ARBA00032370"/>
    </source>
</evidence>
<comment type="similarity">
    <text evidence="11">Belongs to the SEDS family. FtsW subfamily.</text>
</comment>
<evidence type="ECO:0000313" key="19">
    <source>
        <dbReference type="EMBL" id="SFU38637.1"/>
    </source>
</evidence>